<dbReference type="AlphaFoldDB" id="A0AAD7P995"/>
<accession>A0AAD7P995</accession>
<keyword evidence="3" id="KW-0012">Acyltransferase</keyword>
<evidence type="ECO:0000313" key="4">
    <source>
        <dbReference type="EMBL" id="KAJ7946364.1"/>
    </source>
</evidence>
<dbReference type="KEGG" id="qsa:O6P43_031306"/>
<dbReference type="Proteomes" id="UP001163823">
    <property type="component" value="Chromosome 13"/>
</dbReference>
<gene>
    <name evidence="4" type="ORF">O6P43_031306</name>
</gene>
<comment type="caution">
    <text evidence="4">The sequence shown here is derived from an EMBL/GenBank/DDBJ whole genome shotgun (WGS) entry which is preliminary data.</text>
</comment>
<keyword evidence="2" id="KW-0808">Transferase</keyword>
<dbReference type="Pfam" id="PF02458">
    <property type="entry name" value="Transferase"/>
    <property type="match status" value="1"/>
</dbReference>
<comment type="similarity">
    <text evidence="1">Belongs to the plant acyltransferase family.</text>
</comment>
<dbReference type="EMBL" id="JARAOO010000013">
    <property type="protein sequence ID" value="KAJ7946364.1"/>
    <property type="molecule type" value="Genomic_DNA"/>
</dbReference>
<reference evidence="4" key="1">
    <citation type="journal article" date="2023" name="Science">
        <title>Elucidation of the pathway for biosynthesis of saponin adjuvants from the soapbark tree.</title>
        <authorList>
            <person name="Reed J."/>
            <person name="Orme A."/>
            <person name="El-Demerdash A."/>
            <person name="Owen C."/>
            <person name="Martin L.B.B."/>
            <person name="Misra R.C."/>
            <person name="Kikuchi S."/>
            <person name="Rejzek M."/>
            <person name="Martin A.C."/>
            <person name="Harkess A."/>
            <person name="Leebens-Mack J."/>
            <person name="Louveau T."/>
            <person name="Stephenson M.J."/>
            <person name="Osbourn A."/>
        </authorList>
    </citation>
    <scope>NUCLEOTIDE SEQUENCE</scope>
    <source>
        <strain evidence="4">S10</strain>
    </source>
</reference>
<dbReference type="GO" id="GO:0016746">
    <property type="term" value="F:acyltransferase activity"/>
    <property type="evidence" value="ECO:0007669"/>
    <property type="project" value="UniProtKB-KW"/>
</dbReference>
<evidence type="ECO:0000256" key="2">
    <source>
        <dbReference type="ARBA" id="ARBA00022679"/>
    </source>
</evidence>
<dbReference type="PANTHER" id="PTHR31623">
    <property type="entry name" value="F21J9.9"/>
    <property type="match status" value="1"/>
</dbReference>
<dbReference type="InterPro" id="IPR023213">
    <property type="entry name" value="CAT-like_dom_sf"/>
</dbReference>
<keyword evidence="5" id="KW-1185">Reference proteome</keyword>
<sequence length="491" mass="53999">MKIETISTNCIKPSKPTPSHLRNIKLSDQHQHSPDVHSNFTFFYQSNQIDDAVVTVPSAAIDVAPATDAAIDVAAATDTAIDGAATNFSVQSKILHNCLATTLTSFYPIAGRFQNGDTIICNDEGAFFIEAKTDINMSNFLGHPDLLTVIREHLVPDATNPDYNGSILLLKFTLFGCGSTAITISMSHKIADLVTFITLLNCWTALARAGGGGGIGGGSDGFIPPDLNFLGQIVPDSDPSPKSATPEFFRNKKFVTKRFVFSASKIKEVKDKVMKEIRKQEDDIFPSRVDVVLALIWRSTLSSLSGSSGKFKPAIFMQAANLRTRTDPPLPETSIGNLVILFPLVVEKETDIELHELVNKLLDAKAWVNKLKKKFQGYDGGNDPLQVVEAIRCEALKEMGNVWKKSKDFSMYISSSFCNFLMNEVDFGWGKPVWVTNTPRTIMANTIYLLDTKEVGGVDALVQFEEEEITKLELNQELLQFATVNPIPIVI</sequence>
<organism evidence="4 5">
    <name type="scientific">Quillaja saponaria</name>
    <name type="common">Soap bark tree</name>
    <dbReference type="NCBI Taxonomy" id="32244"/>
    <lineage>
        <taxon>Eukaryota</taxon>
        <taxon>Viridiplantae</taxon>
        <taxon>Streptophyta</taxon>
        <taxon>Embryophyta</taxon>
        <taxon>Tracheophyta</taxon>
        <taxon>Spermatophyta</taxon>
        <taxon>Magnoliopsida</taxon>
        <taxon>eudicotyledons</taxon>
        <taxon>Gunneridae</taxon>
        <taxon>Pentapetalae</taxon>
        <taxon>rosids</taxon>
        <taxon>fabids</taxon>
        <taxon>Fabales</taxon>
        <taxon>Quillajaceae</taxon>
        <taxon>Quillaja</taxon>
    </lineage>
</organism>
<dbReference type="Gene3D" id="3.30.559.10">
    <property type="entry name" value="Chloramphenicol acetyltransferase-like domain"/>
    <property type="match status" value="2"/>
</dbReference>
<name>A0AAD7P995_QUISA</name>
<protein>
    <submittedName>
        <fullName evidence="4">Vinorine synthase-like</fullName>
    </submittedName>
</protein>
<dbReference type="PANTHER" id="PTHR31623:SF19">
    <property type="entry name" value="VINORINE SYNTHASE-RELATED"/>
    <property type="match status" value="1"/>
</dbReference>
<evidence type="ECO:0000313" key="5">
    <source>
        <dbReference type="Proteomes" id="UP001163823"/>
    </source>
</evidence>
<proteinExistence type="inferred from homology"/>
<evidence type="ECO:0000256" key="1">
    <source>
        <dbReference type="ARBA" id="ARBA00009861"/>
    </source>
</evidence>
<evidence type="ECO:0000256" key="3">
    <source>
        <dbReference type="ARBA" id="ARBA00023315"/>
    </source>
</evidence>